<dbReference type="OrthoDB" id="2970538at2"/>
<dbReference type="RefSeq" id="WP_007202073.1">
    <property type="nucleotide sequence ID" value="NZ_AKKV01000025.1"/>
</dbReference>
<reference evidence="2 3" key="1">
    <citation type="journal article" date="2012" name="J. Bacteriol.">
        <title>Genome of Bacillus macauensis ZFHKF-1, a Long-Chain-Forming Bacterium.</title>
        <authorList>
            <person name="Cai L."/>
            <person name="Zhang T."/>
        </authorList>
    </citation>
    <scope>NUCLEOTIDE SEQUENCE [LARGE SCALE GENOMIC DNA]</scope>
    <source>
        <strain evidence="2 3">ZFHKF-1</strain>
    </source>
</reference>
<sequence length="228" mass="25912">MSQLWELFVLIGKIIWSKTSASFFAIDAFFTSISAYFFVQALYAIVVGLVVLKLIHKVTSYYYDYNYIHRSLKSSIGSQRDLAVFLQPLLRKQRSGGLMNNLLEVRKYLMHLRPAELQLLGTYFKGSIAAVKYRKLLVYAGAVLLGLLTSMALGIVSVQNITFTQTSAIKTVVLILIWLMLVSITMQKKLSQLIQLHGMVETCLQEKKDDPFEPNQKPLQEIVYETST</sequence>
<proteinExistence type="predicted"/>
<protein>
    <submittedName>
        <fullName evidence="2">Uncharacterized protein</fullName>
    </submittedName>
</protein>
<dbReference type="Proteomes" id="UP000004080">
    <property type="component" value="Unassembled WGS sequence"/>
</dbReference>
<dbReference type="PATRIC" id="fig|1196324.3.peg.2028"/>
<evidence type="ECO:0000313" key="3">
    <source>
        <dbReference type="Proteomes" id="UP000004080"/>
    </source>
</evidence>
<evidence type="ECO:0000256" key="1">
    <source>
        <dbReference type="SAM" id="Phobius"/>
    </source>
</evidence>
<keyword evidence="3" id="KW-1185">Reference proteome</keyword>
<feature type="transmembrane region" description="Helical" evidence="1">
    <location>
        <begin position="168"/>
        <end position="186"/>
    </location>
</feature>
<organism evidence="2 3">
    <name type="scientific">Fictibacillus macauensis ZFHKF-1</name>
    <dbReference type="NCBI Taxonomy" id="1196324"/>
    <lineage>
        <taxon>Bacteria</taxon>
        <taxon>Bacillati</taxon>
        <taxon>Bacillota</taxon>
        <taxon>Bacilli</taxon>
        <taxon>Bacillales</taxon>
        <taxon>Fictibacillaceae</taxon>
        <taxon>Fictibacillus</taxon>
    </lineage>
</organism>
<feature type="transmembrane region" description="Helical" evidence="1">
    <location>
        <begin position="36"/>
        <end position="55"/>
    </location>
</feature>
<name>I8UFG6_9BACL</name>
<accession>I8UFG6</accession>
<keyword evidence="1" id="KW-1133">Transmembrane helix</keyword>
<feature type="transmembrane region" description="Helical" evidence="1">
    <location>
        <begin position="136"/>
        <end position="156"/>
    </location>
</feature>
<keyword evidence="1" id="KW-0812">Transmembrane</keyword>
<keyword evidence="1" id="KW-0472">Membrane</keyword>
<dbReference type="AlphaFoldDB" id="I8UFG6"/>
<dbReference type="EMBL" id="AKKV01000025">
    <property type="protein sequence ID" value="EIT85548.1"/>
    <property type="molecule type" value="Genomic_DNA"/>
</dbReference>
<evidence type="ECO:0000313" key="2">
    <source>
        <dbReference type="EMBL" id="EIT85548.1"/>
    </source>
</evidence>
<gene>
    <name evidence="2" type="ORF">A374_09933</name>
</gene>
<comment type="caution">
    <text evidence="2">The sequence shown here is derived from an EMBL/GenBank/DDBJ whole genome shotgun (WGS) entry which is preliminary data.</text>
</comment>
<feature type="transmembrane region" description="Helical" evidence="1">
    <location>
        <begin position="7"/>
        <end position="30"/>
    </location>
</feature>